<evidence type="ECO:0000256" key="1">
    <source>
        <dbReference type="SAM" id="SignalP"/>
    </source>
</evidence>
<dbReference type="EMBL" id="BMMM01000002">
    <property type="protein sequence ID" value="GGN56050.1"/>
    <property type="molecule type" value="Genomic_DNA"/>
</dbReference>
<dbReference type="Proteomes" id="UP000600365">
    <property type="component" value="Unassembled WGS sequence"/>
</dbReference>
<feature type="signal peptide" evidence="1">
    <location>
        <begin position="1"/>
        <end position="23"/>
    </location>
</feature>
<evidence type="ECO:0000313" key="2">
    <source>
        <dbReference type="EMBL" id="GGN56050.1"/>
    </source>
</evidence>
<dbReference type="AlphaFoldDB" id="A0A918D0R6"/>
<keyword evidence="3" id="KW-1185">Reference proteome</keyword>
<evidence type="ECO:0000313" key="3">
    <source>
        <dbReference type="Proteomes" id="UP000600365"/>
    </source>
</evidence>
<name>A0A918D0R6_9ACTN</name>
<accession>A0A918D0R6</accession>
<feature type="chain" id="PRO_5037517278" description="Secreted protein" evidence="1">
    <location>
        <begin position="24"/>
        <end position="67"/>
    </location>
</feature>
<evidence type="ECO:0008006" key="4">
    <source>
        <dbReference type="Google" id="ProtNLM"/>
    </source>
</evidence>
<organism evidence="2 3">
    <name type="scientific">Streptomyces albiflavescens</name>
    <dbReference type="NCBI Taxonomy" id="1623582"/>
    <lineage>
        <taxon>Bacteria</taxon>
        <taxon>Bacillati</taxon>
        <taxon>Actinomycetota</taxon>
        <taxon>Actinomycetes</taxon>
        <taxon>Kitasatosporales</taxon>
        <taxon>Streptomycetaceae</taxon>
        <taxon>Streptomyces</taxon>
    </lineage>
</organism>
<keyword evidence="1" id="KW-0732">Signal</keyword>
<proteinExistence type="predicted"/>
<gene>
    <name evidence="2" type="ORF">GCM10011579_016710</name>
</gene>
<sequence>MRVRRASLAALILWWVVMRSKRAAVSGRTAEDIALWNTTLRNRGAGKNRVTDPAGLFRARCGFVSGT</sequence>
<protein>
    <recommendedName>
        <fullName evidence="4">Secreted protein</fullName>
    </recommendedName>
</protein>
<reference evidence="2 3" key="1">
    <citation type="journal article" date="2014" name="Int. J. Syst. Evol. Microbiol.">
        <title>Complete genome sequence of Corynebacterium casei LMG S-19264T (=DSM 44701T), isolated from a smear-ripened cheese.</title>
        <authorList>
            <consortium name="US DOE Joint Genome Institute (JGI-PGF)"/>
            <person name="Walter F."/>
            <person name="Albersmeier A."/>
            <person name="Kalinowski J."/>
            <person name="Ruckert C."/>
        </authorList>
    </citation>
    <scope>NUCLEOTIDE SEQUENCE [LARGE SCALE GENOMIC DNA]</scope>
    <source>
        <strain evidence="2 3">CGMCC 4.7111</strain>
    </source>
</reference>
<comment type="caution">
    <text evidence="2">The sequence shown here is derived from an EMBL/GenBank/DDBJ whole genome shotgun (WGS) entry which is preliminary data.</text>
</comment>